<name>A0ABR6Y0C9_9FLAO</name>
<evidence type="ECO:0000313" key="2">
    <source>
        <dbReference type="Proteomes" id="UP000607435"/>
    </source>
</evidence>
<proteinExistence type="predicted"/>
<dbReference type="EMBL" id="JACOME010000002">
    <property type="protein sequence ID" value="MBC3846187.1"/>
    <property type="molecule type" value="Genomic_DNA"/>
</dbReference>
<dbReference type="PROSITE" id="PS51257">
    <property type="entry name" value="PROKAR_LIPOPROTEIN"/>
    <property type="match status" value="1"/>
</dbReference>
<gene>
    <name evidence="1" type="ORF">H6H04_07345</name>
</gene>
<comment type="caution">
    <text evidence="1">The sequence shown here is derived from an EMBL/GenBank/DDBJ whole genome shotgun (WGS) entry which is preliminary data.</text>
</comment>
<organism evidence="1 2">
    <name type="scientific">Winogradskyella echinorum</name>
    <dbReference type="NCBI Taxonomy" id="538189"/>
    <lineage>
        <taxon>Bacteria</taxon>
        <taxon>Pseudomonadati</taxon>
        <taxon>Bacteroidota</taxon>
        <taxon>Flavobacteriia</taxon>
        <taxon>Flavobacteriales</taxon>
        <taxon>Flavobacteriaceae</taxon>
        <taxon>Winogradskyella</taxon>
    </lineage>
</organism>
<keyword evidence="2" id="KW-1185">Reference proteome</keyword>
<protein>
    <submittedName>
        <fullName evidence="1">Dihydrolipoamide dehydrogenase</fullName>
    </submittedName>
</protein>
<reference evidence="1 2" key="1">
    <citation type="submission" date="2020-08" db="EMBL/GenBank/DDBJ databases">
        <title>Winogradskyella ouciana sp. nov., isolated from the hadal seawater of the Mariana Trench.</title>
        <authorList>
            <person name="He X."/>
        </authorList>
    </citation>
    <scope>NUCLEOTIDE SEQUENCE [LARGE SCALE GENOMIC DNA]</scope>
    <source>
        <strain evidence="1 2">KCTC 22026</strain>
    </source>
</reference>
<dbReference type="RefSeq" id="WP_186845318.1">
    <property type="nucleotide sequence ID" value="NZ_JACOME010000002.1"/>
</dbReference>
<sequence length="161" mass="18329">MKRILSFITVFALLLTACEGEQGPPGFDGVNFVGQSFEGTVNFINPDYQASLEIPLNIELIESDMVLTYRLVGIDNEGYDIWRPLPEIVYTDNGNEFQYTFDHNFDFVDLFIYAPPTFDRSTLPEADRIGQTFRIVVLPVDLVNSIDLDVNNLSEVMQYVE</sequence>
<dbReference type="Proteomes" id="UP000607435">
    <property type="component" value="Unassembled WGS sequence"/>
</dbReference>
<accession>A0ABR6Y0C9</accession>
<evidence type="ECO:0000313" key="1">
    <source>
        <dbReference type="EMBL" id="MBC3846187.1"/>
    </source>
</evidence>